<accession>A0ABS3M0Z4</accession>
<name>A0ABS3M0Z4_9PROT</name>
<keyword evidence="4" id="KW-1185">Reference proteome</keyword>
<evidence type="ECO:0000256" key="2">
    <source>
        <dbReference type="SAM" id="Phobius"/>
    </source>
</evidence>
<keyword evidence="2" id="KW-1133">Transmembrane helix</keyword>
<evidence type="ECO:0008006" key="5">
    <source>
        <dbReference type="Google" id="ProtNLM"/>
    </source>
</evidence>
<proteinExistence type="predicted"/>
<gene>
    <name evidence="3" type="ORF">J2D73_18475</name>
</gene>
<keyword evidence="2" id="KW-0472">Membrane</keyword>
<feature type="transmembrane region" description="Helical" evidence="2">
    <location>
        <begin position="482"/>
        <end position="502"/>
    </location>
</feature>
<feature type="transmembrane region" description="Helical" evidence="2">
    <location>
        <begin position="456"/>
        <end position="476"/>
    </location>
</feature>
<evidence type="ECO:0000256" key="1">
    <source>
        <dbReference type="SAM" id="MobiDB-lite"/>
    </source>
</evidence>
<reference evidence="3 4" key="1">
    <citation type="submission" date="2021-03" db="EMBL/GenBank/DDBJ databases">
        <title>The complete genome sequence of Acetobacter sacchari TBRC 11175.</title>
        <authorList>
            <person name="Charoenyingcharoen P."/>
            <person name="Yukphan P."/>
        </authorList>
    </citation>
    <scope>NUCLEOTIDE SEQUENCE [LARGE SCALE GENOMIC DNA]</scope>
    <source>
        <strain evidence="3 4">TBRC 11175</strain>
    </source>
</reference>
<evidence type="ECO:0000313" key="3">
    <source>
        <dbReference type="EMBL" id="MBO1361771.1"/>
    </source>
</evidence>
<comment type="caution">
    <text evidence="3">The sequence shown here is derived from an EMBL/GenBank/DDBJ whole genome shotgun (WGS) entry which is preliminary data.</text>
</comment>
<sequence length="643" mass="67307">MADIYKIGVTIAMKDNATAVLQALSKHVVGLNMSVEQLQGGFNRAKLAALGFTGVIGGTAMLAGMAKLADAGKEFAHQQSLMYQAGLSQVEVAQATGAAWQTAGNVIGSSAEKNIALVADLRNQLGSMKEAIAVMPQMAQMGVVLSNLTGRDQEQSAFTAVRYLDQRGALVDPNTHEISASHLTQQARLLEGIAIGSRGRVGPEQLLAFQQYARTAGAALSDRGLINLAPVIAASGSASTVGTQLASLQQQLAGGIMTQAGATWLENLGLMDAKKVHVGRGGHLTIDRGALAGGDEMRADPVSWVRDYLSKALQKSGFATTDSQMAELLRSHLRGTVIGLLSEILRNQPAFDRDAQNIQRAVGVDQYKVANATDPTTKLNAFENAWHNLLTALGAPLVNDATGMLAKLTAGITKLTDFTRRHPRAVEDLEMLAAGTAAFVALAGGMALTAAALGPLVSGVAALGSVMAGASVAAAIPAMAAFAAGAGALAATLAAAGGILYGTHKLAGWAKSEDHKLGYDDGSPITWKDKLDPFQWFHTHVGSPASAPQAHVNDPFATAWQSVPIWQQAQASRAQERQTPSTQPQPQPQQFVIRPAPVMLDGKKIGDIMFNVEYGRAMQDLRAQGSYADGVGNPRMPGMAFVN</sequence>
<dbReference type="Proteomes" id="UP000664771">
    <property type="component" value="Unassembled WGS sequence"/>
</dbReference>
<dbReference type="EMBL" id="JAFVMF010000030">
    <property type="protein sequence ID" value="MBO1361771.1"/>
    <property type="molecule type" value="Genomic_DNA"/>
</dbReference>
<protein>
    <recommendedName>
        <fullName evidence="5">Phage tail tape measure protein domain-containing protein</fullName>
    </recommendedName>
</protein>
<feature type="region of interest" description="Disordered" evidence="1">
    <location>
        <begin position="568"/>
        <end position="593"/>
    </location>
</feature>
<evidence type="ECO:0000313" key="4">
    <source>
        <dbReference type="Proteomes" id="UP000664771"/>
    </source>
</evidence>
<feature type="transmembrane region" description="Helical" evidence="2">
    <location>
        <begin position="431"/>
        <end position="449"/>
    </location>
</feature>
<dbReference type="RefSeq" id="WP_207883742.1">
    <property type="nucleotide sequence ID" value="NZ_JAFVMF010000030.1"/>
</dbReference>
<feature type="compositionally biased region" description="Low complexity" evidence="1">
    <location>
        <begin position="568"/>
        <end position="590"/>
    </location>
</feature>
<keyword evidence="2" id="KW-0812">Transmembrane</keyword>
<organism evidence="3 4">
    <name type="scientific">Acetobacter sacchari</name>
    <dbReference type="NCBI Taxonomy" id="2661687"/>
    <lineage>
        <taxon>Bacteria</taxon>
        <taxon>Pseudomonadati</taxon>
        <taxon>Pseudomonadota</taxon>
        <taxon>Alphaproteobacteria</taxon>
        <taxon>Acetobacterales</taxon>
        <taxon>Acetobacteraceae</taxon>
        <taxon>Acetobacter</taxon>
    </lineage>
</organism>